<keyword evidence="2" id="KW-1003">Cell membrane</keyword>
<dbReference type="Gene3D" id="3.90.550.10">
    <property type="entry name" value="Spore Coat Polysaccharide Biosynthesis Protein SpsA, Chain A"/>
    <property type="match status" value="1"/>
</dbReference>
<dbReference type="PANTHER" id="PTHR43646">
    <property type="entry name" value="GLYCOSYLTRANSFERASE"/>
    <property type="match status" value="1"/>
</dbReference>
<protein>
    <submittedName>
        <fullName evidence="7">Glycosyltransferase</fullName>
    </submittedName>
</protein>
<evidence type="ECO:0000256" key="5">
    <source>
        <dbReference type="ARBA" id="ARBA00023136"/>
    </source>
</evidence>
<dbReference type="GO" id="GO:0016757">
    <property type="term" value="F:glycosyltransferase activity"/>
    <property type="evidence" value="ECO:0007669"/>
    <property type="project" value="UniProtKB-KW"/>
</dbReference>
<dbReference type="Proteomes" id="UP000223913">
    <property type="component" value="Unassembled WGS sequence"/>
</dbReference>
<keyword evidence="8" id="KW-1185">Reference proteome</keyword>
<dbReference type="AlphaFoldDB" id="A0A2D0NGA3"/>
<proteinExistence type="predicted"/>
<evidence type="ECO:0000313" key="8">
    <source>
        <dbReference type="Proteomes" id="UP000223913"/>
    </source>
</evidence>
<evidence type="ECO:0000313" key="7">
    <source>
        <dbReference type="EMBL" id="PHN07515.1"/>
    </source>
</evidence>
<sequence length="279" mass="31911">MNVNRLPDRNTMFVPNSKTVPGSRLLILRPQRRGDGKGLSGRLFKSNTLISIIIPTLNEAQQITATLRCLSELKGSYELIVVDGGSTDGTVRLLRAWPQVRLHHSPRAERAAQMNTGADMATGDTLWFLHADTRVPVDSLLRMEQVLHRPEAVGGSFRMAFDRREWPYFLLSFFTRFNSPFWTFGDQGIFLRAEIFRELGGYADLPILEDLEFQLRLRKRGKFLKIPLAVTTSARRYHRGSPFREFFRDAGVVAGYFSGVEVRKLNIWYRGHDLGDLPR</sequence>
<reference evidence="7 8" key="1">
    <citation type="submission" date="2017-10" db="EMBL/GenBank/DDBJ databases">
        <title>The draft genome sequence of Lewinella nigricans NBRC 102662.</title>
        <authorList>
            <person name="Wang K."/>
        </authorList>
    </citation>
    <scope>NUCLEOTIDE SEQUENCE [LARGE SCALE GENOMIC DNA]</scope>
    <source>
        <strain evidence="7 8">NBRC 102662</strain>
    </source>
</reference>
<dbReference type="SUPFAM" id="SSF53448">
    <property type="entry name" value="Nucleotide-diphospho-sugar transferases"/>
    <property type="match status" value="1"/>
</dbReference>
<dbReference type="InterPro" id="IPR026461">
    <property type="entry name" value="Trfase_2_rSAM/seldom_assoc"/>
</dbReference>
<evidence type="ECO:0000256" key="3">
    <source>
        <dbReference type="ARBA" id="ARBA00022676"/>
    </source>
</evidence>
<dbReference type="OrthoDB" id="9810303at2"/>
<keyword evidence="4 7" id="KW-0808">Transferase</keyword>
<accession>A0A2D0NGA3</accession>
<feature type="domain" description="Glycosyltransferase 2-like" evidence="6">
    <location>
        <begin position="51"/>
        <end position="168"/>
    </location>
</feature>
<gene>
    <name evidence="7" type="ORF">CRP01_05280</name>
</gene>
<dbReference type="CDD" id="cd02522">
    <property type="entry name" value="GT_2_like_a"/>
    <property type="match status" value="1"/>
</dbReference>
<evidence type="ECO:0000256" key="1">
    <source>
        <dbReference type="ARBA" id="ARBA00004236"/>
    </source>
</evidence>
<dbReference type="InterPro" id="IPR001173">
    <property type="entry name" value="Glyco_trans_2-like"/>
</dbReference>
<keyword evidence="5" id="KW-0472">Membrane</keyword>
<dbReference type="InterPro" id="IPR029044">
    <property type="entry name" value="Nucleotide-diphossugar_trans"/>
</dbReference>
<comment type="caution">
    <text evidence="7">The sequence shown here is derived from an EMBL/GenBank/DDBJ whole genome shotgun (WGS) entry which is preliminary data.</text>
</comment>
<keyword evidence="3" id="KW-0328">Glycosyltransferase</keyword>
<evidence type="ECO:0000259" key="6">
    <source>
        <dbReference type="Pfam" id="PF00535"/>
    </source>
</evidence>
<name>A0A2D0NGA3_FLAN2</name>
<organism evidence="7 8">
    <name type="scientific">Flavilitoribacter nigricans (strain ATCC 23147 / DSM 23189 / NBRC 102662 / NCIMB 1420 / SS-2)</name>
    <name type="common">Lewinella nigricans</name>
    <dbReference type="NCBI Taxonomy" id="1122177"/>
    <lineage>
        <taxon>Bacteria</taxon>
        <taxon>Pseudomonadati</taxon>
        <taxon>Bacteroidota</taxon>
        <taxon>Saprospiria</taxon>
        <taxon>Saprospirales</taxon>
        <taxon>Lewinellaceae</taxon>
        <taxon>Flavilitoribacter</taxon>
    </lineage>
</organism>
<comment type="subcellular location">
    <subcellularLocation>
        <location evidence="1">Cell membrane</location>
    </subcellularLocation>
</comment>
<dbReference type="NCBIfam" id="TIGR04283">
    <property type="entry name" value="glyco_like_mftF"/>
    <property type="match status" value="1"/>
</dbReference>
<dbReference type="EMBL" id="PDUD01000009">
    <property type="protein sequence ID" value="PHN07515.1"/>
    <property type="molecule type" value="Genomic_DNA"/>
</dbReference>
<dbReference type="Pfam" id="PF00535">
    <property type="entry name" value="Glycos_transf_2"/>
    <property type="match status" value="1"/>
</dbReference>
<dbReference type="PANTHER" id="PTHR43646:SF2">
    <property type="entry name" value="GLYCOSYLTRANSFERASE 2-LIKE DOMAIN-CONTAINING PROTEIN"/>
    <property type="match status" value="1"/>
</dbReference>
<evidence type="ECO:0000256" key="2">
    <source>
        <dbReference type="ARBA" id="ARBA00022475"/>
    </source>
</evidence>
<evidence type="ECO:0000256" key="4">
    <source>
        <dbReference type="ARBA" id="ARBA00022679"/>
    </source>
</evidence>
<dbReference type="GO" id="GO:0005886">
    <property type="term" value="C:plasma membrane"/>
    <property type="evidence" value="ECO:0007669"/>
    <property type="project" value="UniProtKB-SubCell"/>
</dbReference>